<accession>A0AAV7KZE6</accession>
<keyword evidence="3" id="KW-1185">Reference proteome</keyword>
<dbReference type="Proteomes" id="UP001066276">
    <property type="component" value="Chromosome 12"/>
</dbReference>
<dbReference type="EMBL" id="JANPWB010000016">
    <property type="protein sequence ID" value="KAJ1083759.1"/>
    <property type="molecule type" value="Genomic_DNA"/>
</dbReference>
<dbReference type="AlphaFoldDB" id="A0AAV7KZE6"/>
<proteinExistence type="predicted"/>
<organism evidence="2 3">
    <name type="scientific">Pleurodeles waltl</name>
    <name type="common">Iberian ribbed newt</name>
    <dbReference type="NCBI Taxonomy" id="8319"/>
    <lineage>
        <taxon>Eukaryota</taxon>
        <taxon>Metazoa</taxon>
        <taxon>Chordata</taxon>
        <taxon>Craniata</taxon>
        <taxon>Vertebrata</taxon>
        <taxon>Euteleostomi</taxon>
        <taxon>Amphibia</taxon>
        <taxon>Batrachia</taxon>
        <taxon>Caudata</taxon>
        <taxon>Salamandroidea</taxon>
        <taxon>Salamandridae</taxon>
        <taxon>Pleurodelinae</taxon>
        <taxon>Pleurodeles</taxon>
    </lineage>
</organism>
<protein>
    <submittedName>
        <fullName evidence="2">Uncharacterized protein</fullName>
    </submittedName>
</protein>
<reference evidence="2" key="1">
    <citation type="journal article" date="2022" name="bioRxiv">
        <title>Sequencing and chromosome-scale assembly of the giantPleurodeles waltlgenome.</title>
        <authorList>
            <person name="Brown T."/>
            <person name="Elewa A."/>
            <person name="Iarovenko S."/>
            <person name="Subramanian E."/>
            <person name="Araus A.J."/>
            <person name="Petzold A."/>
            <person name="Susuki M."/>
            <person name="Suzuki K.-i.T."/>
            <person name="Hayashi T."/>
            <person name="Toyoda A."/>
            <person name="Oliveira C."/>
            <person name="Osipova E."/>
            <person name="Leigh N.D."/>
            <person name="Simon A."/>
            <person name="Yun M.H."/>
        </authorList>
    </citation>
    <scope>NUCLEOTIDE SEQUENCE</scope>
    <source>
        <strain evidence="2">20211129_DDA</strain>
        <tissue evidence="2">Liver</tissue>
    </source>
</reference>
<feature type="region of interest" description="Disordered" evidence="1">
    <location>
        <begin position="126"/>
        <end position="149"/>
    </location>
</feature>
<evidence type="ECO:0000256" key="1">
    <source>
        <dbReference type="SAM" id="MobiDB-lite"/>
    </source>
</evidence>
<evidence type="ECO:0000313" key="3">
    <source>
        <dbReference type="Proteomes" id="UP001066276"/>
    </source>
</evidence>
<comment type="caution">
    <text evidence="2">The sequence shown here is derived from an EMBL/GenBank/DDBJ whole genome shotgun (WGS) entry which is preliminary data.</text>
</comment>
<evidence type="ECO:0000313" key="2">
    <source>
        <dbReference type="EMBL" id="KAJ1083759.1"/>
    </source>
</evidence>
<sequence>MASLAAEEKNMFLAAEEKRGAAEMAPEEKKLTLALEEKKALLAQEKRQHKMDLRFCWTSEFSDNNSSTTQVHRKGAGKCPCVSICEAPPLQEQLRGTPCRGTDERDLVGAPGAKQASILGACDCRGPSRRRKEAGSPSEPLEECLGQAT</sequence>
<gene>
    <name evidence="2" type="ORF">NDU88_003914</name>
</gene>
<name>A0AAV7KZE6_PLEWA</name>